<reference evidence="2" key="1">
    <citation type="submission" date="2023-03" db="EMBL/GenBank/DDBJ databases">
        <title>Massive genome expansion in bonnet fungi (Mycena s.s.) driven by repeated elements and novel gene families across ecological guilds.</title>
        <authorList>
            <consortium name="Lawrence Berkeley National Laboratory"/>
            <person name="Harder C.B."/>
            <person name="Miyauchi S."/>
            <person name="Viragh M."/>
            <person name="Kuo A."/>
            <person name="Thoen E."/>
            <person name="Andreopoulos B."/>
            <person name="Lu D."/>
            <person name="Skrede I."/>
            <person name="Drula E."/>
            <person name="Henrissat B."/>
            <person name="Morin E."/>
            <person name="Kohler A."/>
            <person name="Barry K."/>
            <person name="LaButti K."/>
            <person name="Morin E."/>
            <person name="Salamov A."/>
            <person name="Lipzen A."/>
            <person name="Mereny Z."/>
            <person name="Hegedus B."/>
            <person name="Baldrian P."/>
            <person name="Stursova M."/>
            <person name="Weitz H."/>
            <person name="Taylor A."/>
            <person name="Grigoriev I.V."/>
            <person name="Nagy L.G."/>
            <person name="Martin F."/>
            <person name="Kauserud H."/>
        </authorList>
    </citation>
    <scope>NUCLEOTIDE SEQUENCE</scope>
    <source>
        <strain evidence="2">CBHHK173m</strain>
    </source>
</reference>
<evidence type="ECO:0000256" key="1">
    <source>
        <dbReference type="SAM" id="MobiDB-lite"/>
    </source>
</evidence>
<dbReference type="PANTHER" id="PTHR34587">
    <property type="entry name" value="VWFA DOMAIN-CONTAINING PROTEIN"/>
    <property type="match status" value="1"/>
</dbReference>
<dbReference type="PANTHER" id="PTHR34587:SF2">
    <property type="entry name" value="G-PROTEIN COUPLED RECEPTORS FAMILY 1 PROFILE DOMAIN-CONTAINING PROTEIN"/>
    <property type="match status" value="1"/>
</dbReference>
<organism evidence="2 3">
    <name type="scientific">Mycena belliarum</name>
    <dbReference type="NCBI Taxonomy" id="1033014"/>
    <lineage>
        <taxon>Eukaryota</taxon>
        <taxon>Fungi</taxon>
        <taxon>Dikarya</taxon>
        <taxon>Basidiomycota</taxon>
        <taxon>Agaricomycotina</taxon>
        <taxon>Agaricomycetes</taxon>
        <taxon>Agaricomycetidae</taxon>
        <taxon>Agaricales</taxon>
        <taxon>Marasmiineae</taxon>
        <taxon>Mycenaceae</taxon>
        <taxon>Mycena</taxon>
    </lineage>
</organism>
<keyword evidence="3" id="KW-1185">Reference proteome</keyword>
<gene>
    <name evidence="2" type="ORF">B0H15DRAFT_473734</name>
</gene>
<dbReference type="Proteomes" id="UP001222325">
    <property type="component" value="Unassembled WGS sequence"/>
</dbReference>
<protein>
    <submittedName>
        <fullName evidence="2">Uncharacterized protein</fullName>
    </submittedName>
</protein>
<comment type="caution">
    <text evidence="2">The sequence shown here is derived from an EMBL/GenBank/DDBJ whole genome shotgun (WGS) entry which is preliminary data.</text>
</comment>
<evidence type="ECO:0000313" key="3">
    <source>
        <dbReference type="Proteomes" id="UP001222325"/>
    </source>
</evidence>
<evidence type="ECO:0000313" key="2">
    <source>
        <dbReference type="EMBL" id="KAJ7081213.1"/>
    </source>
</evidence>
<sequence length="250" mass="26811">MGGMSSDRGRVLTPQMQTPPQPSQQQSRKQSRSRRPRSAAIDPRVFQEGFLNNGQNPPVDGKSPSLTSENNFINFCARTLPQTPLTNGKQIPGGSCNGAPMGLIPSTKHMPSAKFVNPPNLATIRANEDFDIVLNLRNLDAGHFTNAQETYFSAPQQLNAQGEIIGHTHVVIEALPSLTSTEASDPNEFFFFKGINSPLVDGAVSTPVTGGVPEGAYRMCSQNAAANHQPVVVPVAQHGSVDDCVYFTAV</sequence>
<feature type="region of interest" description="Disordered" evidence="1">
    <location>
        <begin position="1"/>
        <end position="66"/>
    </location>
</feature>
<name>A0AAD6TVN0_9AGAR</name>
<accession>A0AAD6TVN0</accession>
<dbReference type="AlphaFoldDB" id="A0AAD6TVN0"/>
<proteinExistence type="predicted"/>
<dbReference type="EMBL" id="JARJCN010000051">
    <property type="protein sequence ID" value="KAJ7081213.1"/>
    <property type="molecule type" value="Genomic_DNA"/>
</dbReference>
<dbReference type="InterPro" id="IPR053216">
    <property type="entry name" value="Appressorial_penetr-assoc"/>
</dbReference>